<evidence type="ECO:0000256" key="2">
    <source>
        <dbReference type="ARBA" id="ARBA00022692"/>
    </source>
</evidence>
<keyword evidence="5" id="KW-0539">Nucleus</keyword>
<dbReference type="SUPFAM" id="SSF53474">
    <property type="entry name" value="alpha/beta-Hydrolases"/>
    <property type="match status" value="1"/>
</dbReference>
<dbReference type="Pfam" id="PF05705">
    <property type="entry name" value="DUF829"/>
    <property type="match status" value="1"/>
</dbReference>
<evidence type="ECO:0000256" key="3">
    <source>
        <dbReference type="ARBA" id="ARBA00022989"/>
    </source>
</evidence>
<evidence type="ECO:0000256" key="6">
    <source>
        <dbReference type="ARBA" id="ARBA00034303"/>
    </source>
</evidence>
<protein>
    <submittedName>
        <fullName evidence="9">Transmembrane protein 53-like</fullName>
    </submittedName>
</protein>
<dbReference type="Proteomes" id="UP000515154">
    <property type="component" value="Linkage group LG8"/>
</dbReference>
<keyword evidence="3 7" id="KW-1133">Transmembrane helix</keyword>
<name>A0A6P7SNX2_9MOLL</name>
<evidence type="ECO:0000256" key="5">
    <source>
        <dbReference type="ARBA" id="ARBA00023242"/>
    </source>
</evidence>
<dbReference type="PANTHER" id="PTHR12265:SF30">
    <property type="entry name" value="TRANSMEMBRANE PROTEIN 53"/>
    <property type="match status" value="1"/>
</dbReference>
<accession>A0A6P7SNX2</accession>
<dbReference type="PANTHER" id="PTHR12265">
    <property type="entry name" value="TRANSMEMBRANE PROTEIN 53"/>
    <property type="match status" value="1"/>
</dbReference>
<evidence type="ECO:0000256" key="1">
    <source>
        <dbReference type="ARBA" id="ARBA00007387"/>
    </source>
</evidence>
<dbReference type="RefSeq" id="XP_029639980.1">
    <property type="nucleotide sequence ID" value="XM_029784120.2"/>
</dbReference>
<keyword evidence="2 7" id="KW-0812">Transmembrane</keyword>
<organism evidence="8 9">
    <name type="scientific">Octopus sinensis</name>
    <name type="common">East Asian common octopus</name>
    <dbReference type="NCBI Taxonomy" id="2607531"/>
    <lineage>
        <taxon>Eukaryota</taxon>
        <taxon>Metazoa</taxon>
        <taxon>Spiralia</taxon>
        <taxon>Lophotrochozoa</taxon>
        <taxon>Mollusca</taxon>
        <taxon>Cephalopoda</taxon>
        <taxon>Coleoidea</taxon>
        <taxon>Octopodiformes</taxon>
        <taxon>Octopoda</taxon>
        <taxon>Incirrata</taxon>
        <taxon>Octopodidae</taxon>
        <taxon>Octopus</taxon>
    </lineage>
</organism>
<evidence type="ECO:0000256" key="7">
    <source>
        <dbReference type="SAM" id="Phobius"/>
    </source>
</evidence>
<evidence type="ECO:0000256" key="4">
    <source>
        <dbReference type="ARBA" id="ARBA00023136"/>
    </source>
</evidence>
<sequence length="291" mass="33600">MDDDFEYHLKLPSSPYSDASKHSKADLNTTSTDCIKEPVVILLGWMGCNYKHLSKYSEFYEAKGCVTISYIAATSTILFSRAKAKEHAQKILQLLIDFSYEDNPIFFHLFSNGGSIIYHHISSLLGNASEFKHLKVCGSVFDSAPGKPRPINAIKSILIVFQHWNIIFRLFAALFLFIYLHFTVIKHKILNYFMGPDHGDVYSFLKNDSGYLMPQLYLYSSVDKIIMSDDIEQMIKFREESLGVKIFKHKWTDSSHVKHFVSHRETYINTCYSFLDTCLKEFIQKSESSKF</sequence>
<gene>
    <name evidence="9" type="primary">LOC115215007</name>
</gene>
<comment type="subcellular location">
    <subcellularLocation>
        <location evidence="6">Nucleus outer membrane</location>
        <topology evidence="6">Single-pass membrane protein</topology>
    </subcellularLocation>
</comment>
<dbReference type="InterPro" id="IPR029058">
    <property type="entry name" value="AB_hydrolase_fold"/>
</dbReference>
<dbReference type="AlphaFoldDB" id="A0A6P7SNX2"/>
<comment type="similarity">
    <text evidence="1">Belongs to the TMEM53 family.</text>
</comment>
<evidence type="ECO:0000313" key="8">
    <source>
        <dbReference type="Proteomes" id="UP000515154"/>
    </source>
</evidence>
<proteinExistence type="inferred from homology"/>
<feature type="transmembrane region" description="Helical" evidence="7">
    <location>
        <begin position="166"/>
        <end position="185"/>
    </location>
</feature>
<reference evidence="9" key="1">
    <citation type="submission" date="2025-08" db="UniProtKB">
        <authorList>
            <consortium name="RefSeq"/>
        </authorList>
    </citation>
    <scope>IDENTIFICATION</scope>
</reference>
<dbReference type="GO" id="GO:0005640">
    <property type="term" value="C:nuclear outer membrane"/>
    <property type="evidence" value="ECO:0007669"/>
    <property type="project" value="UniProtKB-SubCell"/>
</dbReference>
<evidence type="ECO:0000313" key="9">
    <source>
        <dbReference type="RefSeq" id="XP_029639980.1"/>
    </source>
</evidence>
<keyword evidence="4 7" id="KW-0472">Membrane</keyword>
<dbReference type="KEGG" id="osn:115215007"/>
<dbReference type="InterPro" id="IPR008547">
    <property type="entry name" value="DUF829_TMEM53"/>
</dbReference>
<keyword evidence="8" id="KW-1185">Reference proteome</keyword>